<dbReference type="InterPro" id="IPR057985">
    <property type="entry name" value="TPR_PSMD3_N"/>
</dbReference>
<dbReference type="Gene3D" id="3.50.50.60">
    <property type="entry name" value="FAD/NAD(P)-binding domain"/>
    <property type="match status" value="4"/>
</dbReference>
<dbReference type="GO" id="GO:0000502">
    <property type="term" value="C:proteasome complex"/>
    <property type="evidence" value="ECO:0007669"/>
    <property type="project" value="UniProtKB-KW"/>
</dbReference>
<dbReference type="SMART" id="SM00088">
    <property type="entry name" value="PINT"/>
    <property type="match status" value="1"/>
</dbReference>
<dbReference type="Gene3D" id="1.25.40.570">
    <property type="match status" value="1"/>
</dbReference>
<dbReference type="InterPro" id="IPR036390">
    <property type="entry name" value="WH_DNA-bd_sf"/>
</dbReference>
<dbReference type="GO" id="GO:0004497">
    <property type="term" value="F:monooxygenase activity"/>
    <property type="evidence" value="ECO:0007669"/>
    <property type="project" value="UniProtKB-KW"/>
</dbReference>
<dbReference type="InterPro" id="IPR044560">
    <property type="entry name" value="MOase"/>
</dbReference>
<evidence type="ECO:0000256" key="6">
    <source>
        <dbReference type="ARBA" id="ARBA00024018"/>
    </source>
</evidence>
<dbReference type="SUPFAM" id="SSF51905">
    <property type="entry name" value="FAD/NAD(P)-binding domain"/>
    <property type="match status" value="3"/>
</dbReference>
<keyword evidence="5" id="KW-0503">Monooxygenase</keyword>
<gene>
    <name evidence="12" type="ORF">G4B88_004199</name>
</gene>
<dbReference type="SUPFAM" id="SSF46785">
    <property type="entry name" value="Winged helix' DNA-binding domain"/>
    <property type="match status" value="1"/>
</dbReference>
<protein>
    <recommendedName>
        <fullName evidence="11">PCI domain-containing protein</fullName>
    </recommendedName>
</protein>
<comment type="function">
    <text evidence="7">Acts as a regulatory subunit of the 26 proteasome which is involved in the ATP-dependent degradation of ubiquitinated proteins.</text>
</comment>
<evidence type="ECO:0000256" key="7">
    <source>
        <dbReference type="ARBA" id="ARBA00057191"/>
    </source>
</evidence>
<dbReference type="PANTHER" id="PTHR45934">
    <property type="entry name" value="FAD/NAD(P)-BINDING OXIDOREDUCTASE FAMILY PROTEIN"/>
    <property type="match status" value="1"/>
</dbReference>
<dbReference type="PANTHER" id="PTHR45934:SF20">
    <property type="entry name" value="MONOOXYGENASE 2-RELATED"/>
    <property type="match status" value="1"/>
</dbReference>
<evidence type="ECO:0000256" key="1">
    <source>
        <dbReference type="ARBA" id="ARBA00007912"/>
    </source>
</evidence>
<dbReference type="Pfam" id="PF01399">
    <property type="entry name" value="PCI"/>
    <property type="match status" value="1"/>
</dbReference>
<evidence type="ECO:0000256" key="3">
    <source>
        <dbReference type="ARBA" id="ARBA00022942"/>
    </source>
</evidence>
<feature type="compositionally biased region" description="Basic and acidic residues" evidence="10">
    <location>
        <begin position="1632"/>
        <end position="1657"/>
    </location>
</feature>
<feature type="coiled-coil region" evidence="9">
    <location>
        <begin position="506"/>
        <end position="533"/>
    </location>
</feature>
<dbReference type="InterPro" id="IPR003953">
    <property type="entry name" value="FAD-dep_OxRdtase_2_FAD-bd"/>
</dbReference>
<dbReference type="PROSITE" id="PS50250">
    <property type="entry name" value="PCI"/>
    <property type="match status" value="1"/>
</dbReference>
<evidence type="ECO:0000313" key="13">
    <source>
        <dbReference type="Proteomes" id="UP000583929"/>
    </source>
</evidence>
<proteinExistence type="inferred from homology"/>
<dbReference type="FunFam" id="1.25.40.570:FF:000017">
    <property type="entry name" value="26S proteasome non-ATPase regulatory subunit 3"/>
    <property type="match status" value="1"/>
</dbReference>
<dbReference type="Pfam" id="PF08375">
    <property type="entry name" value="Rpn3_C"/>
    <property type="match status" value="1"/>
</dbReference>
<dbReference type="Proteomes" id="UP000583929">
    <property type="component" value="Unassembled WGS sequence"/>
</dbReference>
<evidence type="ECO:0000256" key="9">
    <source>
        <dbReference type="SAM" id="Coils"/>
    </source>
</evidence>
<evidence type="ECO:0000256" key="5">
    <source>
        <dbReference type="ARBA" id="ARBA00023033"/>
    </source>
</evidence>
<keyword evidence="9" id="KW-0175">Coiled coil</keyword>
<dbReference type="PRINTS" id="PR00420">
    <property type="entry name" value="RNGMNOXGNASE"/>
</dbReference>
<evidence type="ECO:0000256" key="10">
    <source>
        <dbReference type="SAM" id="MobiDB-lite"/>
    </source>
</evidence>
<evidence type="ECO:0000313" key="12">
    <source>
        <dbReference type="EMBL" id="KAF4363899.1"/>
    </source>
</evidence>
<evidence type="ECO:0000256" key="4">
    <source>
        <dbReference type="ARBA" id="ARBA00023002"/>
    </source>
</evidence>
<feature type="region of interest" description="Disordered" evidence="10">
    <location>
        <begin position="1627"/>
        <end position="1664"/>
    </location>
</feature>
<dbReference type="Pfam" id="PF25573">
    <property type="entry name" value="TPR_PSMD3_N"/>
    <property type="match status" value="1"/>
</dbReference>
<dbReference type="InterPro" id="IPR000717">
    <property type="entry name" value="PCI_dom"/>
</dbReference>
<dbReference type="EMBL" id="JAATIQ010000290">
    <property type="protein sequence ID" value="KAF4363899.1"/>
    <property type="molecule type" value="Genomic_DNA"/>
</dbReference>
<comment type="caution">
    <text evidence="12">The sequence shown here is derived from an EMBL/GenBank/DDBJ whole genome shotgun (WGS) entry which is preliminary data.</text>
</comment>
<reference evidence="12 13" key="1">
    <citation type="journal article" date="2020" name="bioRxiv">
        <title>Sequence and annotation of 42 cannabis genomes reveals extensive copy number variation in cannabinoid synthesis and pathogen resistance genes.</title>
        <authorList>
            <person name="Mckernan K.J."/>
            <person name="Helbert Y."/>
            <person name="Kane L.T."/>
            <person name="Ebling H."/>
            <person name="Zhang L."/>
            <person name="Liu B."/>
            <person name="Eaton Z."/>
            <person name="Mclaughlin S."/>
            <person name="Kingan S."/>
            <person name="Baybayan P."/>
            <person name="Concepcion G."/>
            <person name="Jordan M."/>
            <person name="Riva A."/>
            <person name="Barbazuk W."/>
            <person name="Harkins T."/>
        </authorList>
    </citation>
    <scope>NUCLEOTIDE SEQUENCE [LARGE SCALE GENOMIC DNA]</scope>
    <source>
        <strain evidence="13">cv. Jamaican Lion 4</strain>
        <tissue evidence="12">Leaf</tissue>
    </source>
</reference>
<dbReference type="Pfam" id="PF01494">
    <property type="entry name" value="FAD_binding_3"/>
    <property type="match status" value="3"/>
</dbReference>
<keyword evidence="13" id="KW-1185">Reference proteome</keyword>
<feature type="coiled-coil region" evidence="9">
    <location>
        <begin position="909"/>
        <end position="936"/>
    </location>
</feature>
<comment type="subunit">
    <text evidence="8">Component of the 19S regulatory particle (RP/PA700) lid subcomplex of the 26S proteasome. The 26S proteasome is composed of a core protease (CP), known as the 20S proteasome, capped at one or both ends by the 19S regulatory particle (RP/PA700). The RP/PA700 complex is composed of at least 17 different subunits in two subcomplexes, the base and the lid, which form the portions proximal and distal to the 20S proteolytic core, respectively. Interacts with UCH1 and UCH2.</text>
</comment>
<evidence type="ECO:0000256" key="2">
    <source>
        <dbReference type="ARBA" id="ARBA00022630"/>
    </source>
</evidence>
<comment type="similarity">
    <text evidence="1">Belongs to the proteasome subunit S3 family.</text>
</comment>
<dbReference type="GO" id="GO:0042176">
    <property type="term" value="P:regulation of protein catabolic process"/>
    <property type="evidence" value="ECO:0007669"/>
    <property type="project" value="InterPro"/>
</dbReference>
<accession>A0A7J6F1W1</accession>
<keyword evidence="4" id="KW-0560">Oxidoreductase</keyword>
<dbReference type="InterPro" id="IPR013586">
    <property type="entry name" value="PSMD3_C"/>
</dbReference>
<keyword evidence="3" id="KW-0647">Proteasome</keyword>
<dbReference type="InterPro" id="IPR036188">
    <property type="entry name" value="FAD/NAD-bd_sf"/>
</dbReference>
<keyword evidence="2" id="KW-0285">Flavoprotein</keyword>
<name>A0A7J6F1W1_CANSA</name>
<sequence>MEVREDIVIVGAGIAGLTTSLGLHREGIRSLVLESSDSLRTTGFAFTAWTNAWKALDAVGVQTSEKSFKANGKQGDHEVRCVVRKVLLETLSNELPTGTIRFSSKVLIGCDGVNSVVGKWLGLGKVSFTGRCAIRGCTFYNKSHGFDPKFMQFFGQGVRSGVLPCDVNSVYWFFTWTPSQQEKKSRENDPAEMKQFVLSKLGKMPEKVKAVIEKTSLDCIMSSPLTYRNPFKLLWGNISKGNACVAGDALHPMTPDVGQGGCCALEDGIVLARCLAEALMKQSINKKSDEEEYYRIEMGLKKYAKERKWRSFDLITTSYIVGFFQQSDGKLMTFIRDTCLAKFLAGLLLKKARRYAIRGCATNFDTNNHGFESLFSQFFGHGVRFGLIPCDPRFVYWFFTFATSLDQEKELEENPTKTREFVLSKLGMILDQVRGVFESTELEAFKLISPLRYRKPWELLWKNISKGNVCVAGDALHPMTPDLGQGGCSALEDGVVLARCLGEVLLRNSSKKSEKLEEEYENIEMGLKKYASERKWRSFDLVATAYVIGFIQQSHNKVLSFLRDKMEIVEDVVIVGAGIAGLTTCLGLHRLGIRSLVLESAECLRITGYALMIWTNAWKALDAIGVGHSLRQHHHTLLGYPIYSLSLLYILLTSHTNTGLFVTCFMNKSMYVIIHSGKHEVRRVQRKLLMEALSNDLPNGTIRFSSKLVAIQESGFFKLLHLADGTIIRTKVLIGCEGVNSVVAKWLGFNKATHTGRYGIRGCATNFANNNHGLEPLFSQFFGHGVRFGLVPCDPKFVYWFFTFAASHDQEKELEENPTKTREFVLSKLGIIPDQVRGVFESTELEAFKLIAPLRYRKPWELLWKNISKGNVCVAGDALHPMTPDIGQGGCSALEDGVVLARCLGEVLLRNSSKKSEKLEEEYKNIEMGLKKYASERKWRSFDLVATAYVIGFIQQSHNKVLSFLRDKFLASFLATWSTWRYAIRGGANFDNSHELEPLLMQSIGHGIGTVWLLHKNVEKELKENLDKSREFVLSELAVIHDQVRNVFEATKIEPFKPPSPWEHLWKSINKSNVCAAGNSLYLVKSDIGQGEWSALEDGVVLARCLGEVLMRNSKSYKNIEMGLKYASGRKWKSLKFWLVGCLRSLAFITCTVRKLGETLKSLLRSTRAPPSLMTQDVEMKELQAPSNSVPVPVPSPTPSTLQHLKEIASLIETGAYAREVRRIVRVVRLTMALRRKLKASVLSAFLNFALTPGSEVHTRLSSYIPKEDEHDMDVDTATSATQAPVKHSIPELEIYCYLLVLIFLIDQKKYSEAKACASASIARLKNLNRRTVDVLASRLYFYYSLSYELTGDLAEIRGNLLALHRIATLRHDELGQETLLNLLLRNYLHYNLYDQAEKLRSKAPRFEAHSNQQFCRYLFYLGKIRTIQLEYTDAKESLLQAARKAPIAALGFRVQCNKWAIIVRLLLGEIPERTVFMQKGMEKALRPYFELTNAVRIGDLELFRSVAEKFSSTFNTDRTHNLIVRLRHNVIRTGLRNISISYSRISLVDVAKKLRLDSPNPVADAESIVAKAIRDGAIDATLDHGNGWMVSKETGDIYSTNEPQSAFDTRIAFCLNLHNEAVRALRFPPNSHKEKESAEKRRERQQQEQELAKHIAEEDDDDF</sequence>
<dbReference type="GO" id="GO:0071949">
    <property type="term" value="F:FAD binding"/>
    <property type="evidence" value="ECO:0007669"/>
    <property type="project" value="InterPro"/>
</dbReference>
<feature type="domain" description="PCI" evidence="11">
    <location>
        <begin position="1416"/>
        <end position="1597"/>
    </location>
</feature>
<dbReference type="SMART" id="SM00753">
    <property type="entry name" value="PAM"/>
    <property type="match status" value="1"/>
</dbReference>
<dbReference type="GO" id="GO:0030234">
    <property type="term" value="F:enzyme regulator activity"/>
    <property type="evidence" value="ECO:0007669"/>
    <property type="project" value="InterPro"/>
</dbReference>
<dbReference type="InterPro" id="IPR002938">
    <property type="entry name" value="FAD-bd"/>
</dbReference>
<dbReference type="Pfam" id="PF00890">
    <property type="entry name" value="FAD_binding_2"/>
    <property type="match status" value="1"/>
</dbReference>
<comment type="similarity">
    <text evidence="6">Belongs to the 3-hydroxybenzoate 6-hydroxylase family.</text>
</comment>
<evidence type="ECO:0000259" key="11">
    <source>
        <dbReference type="PROSITE" id="PS50250"/>
    </source>
</evidence>
<organism evidence="12 13">
    <name type="scientific">Cannabis sativa</name>
    <name type="common">Hemp</name>
    <name type="synonym">Marijuana</name>
    <dbReference type="NCBI Taxonomy" id="3483"/>
    <lineage>
        <taxon>Eukaryota</taxon>
        <taxon>Viridiplantae</taxon>
        <taxon>Streptophyta</taxon>
        <taxon>Embryophyta</taxon>
        <taxon>Tracheophyta</taxon>
        <taxon>Spermatophyta</taxon>
        <taxon>Magnoliopsida</taxon>
        <taxon>eudicotyledons</taxon>
        <taxon>Gunneridae</taxon>
        <taxon>Pentapetalae</taxon>
        <taxon>rosids</taxon>
        <taxon>fabids</taxon>
        <taxon>Rosales</taxon>
        <taxon>Cannabaceae</taxon>
        <taxon>Cannabis</taxon>
    </lineage>
</organism>
<evidence type="ECO:0000256" key="8">
    <source>
        <dbReference type="ARBA" id="ARBA00065984"/>
    </source>
</evidence>